<reference evidence="8 9" key="1">
    <citation type="journal article" date="2012" name="PLoS Pathog.">
        <title>Diverse lifestyles and strategies of plant pathogenesis encoded in the genomes of eighteen Dothideomycetes fungi.</title>
        <authorList>
            <person name="Ohm R.A."/>
            <person name="Feau N."/>
            <person name="Henrissat B."/>
            <person name="Schoch C.L."/>
            <person name="Horwitz B.A."/>
            <person name="Barry K.W."/>
            <person name="Condon B.J."/>
            <person name="Copeland A.C."/>
            <person name="Dhillon B."/>
            <person name="Glaser F."/>
            <person name="Hesse C.N."/>
            <person name="Kosti I."/>
            <person name="LaButti K."/>
            <person name="Lindquist E.A."/>
            <person name="Lucas S."/>
            <person name="Salamov A.A."/>
            <person name="Bradshaw R.E."/>
            <person name="Ciuffetti L."/>
            <person name="Hamelin R.C."/>
            <person name="Kema G.H.J."/>
            <person name="Lawrence C."/>
            <person name="Scott J.A."/>
            <person name="Spatafora J.W."/>
            <person name="Turgeon B.G."/>
            <person name="de Wit P.J.G.M."/>
            <person name="Zhong S."/>
            <person name="Goodwin S.B."/>
            <person name="Grigoriev I.V."/>
        </authorList>
    </citation>
    <scope>NUCLEOTIDE SEQUENCE [LARGE SCALE GENOMIC DNA]</scope>
    <source>
        <strain evidence="9">C5 / ATCC 48332 / race O</strain>
    </source>
</reference>
<dbReference type="PROSITE" id="PS50011">
    <property type="entry name" value="PROTEIN_KINASE_DOM"/>
    <property type="match status" value="1"/>
</dbReference>
<organism evidence="8 9">
    <name type="scientific">Cochliobolus heterostrophus (strain C5 / ATCC 48332 / race O)</name>
    <name type="common">Southern corn leaf blight fungus</name>
    <name type="synonym">Bipolaris maydis</name>
    <dbReference type="NCBI Taxonomy" id="701091"/>
    <lineage>
        <taxon>Eukaryota</taxon>
        <taxon>Fungi</taxon>
        <taxon>Dikarya</taxon>
        <taxon>Ascomycota</taxon>
        <taxon>Pezizomycotina</taxon>
        <taxon>Dothideomycetes</taxon>
        <taxon>Pleosporomycetidae</taxon>
        <taxon>Pleosporales</taxon>
        <taxon>Pleosporineae</taxon>
        <taxon>Pleosporaceae</taxon>
        <taxon>Bipolaris</taxon>
    </lineage>
</organism>
<feature type="compositionally biased region" description="Polar residues" evidence="6">
    <location>
        <begin position="435"/>
        <end position="444"/>
    </location>
</feature>
<feature type="compositionally biased region" description="Acidic residues" evidence="6">
    <location>
        <begin position="410"/>
        <end position="421"/>
    </location>
</feature>
<dbReference type="EMBL" id="KB445584">
    <property type="protein sequence ID" value="EMD86564.1"/>
    <property type="molecule type" value="Genomic_DNA"/>
</dbReference>
<keyword evidence="5" id="KW-0067">ATP-binding</keyword>
<feature type="compositionally biased region" description="Polar residues" evidence="6">
    <location>
        <begin position="529"/>
        <end position="541"/>
    </location>
</feature>
<keyword evidence="9" id="KW-1185">Reference proteome</keyword>
<evidence type="ECO:0000256" key="6">
    <source>
        <dbReference type="SAM" id="MobiDB-lite"/>
    </source>
</evidence>
<dbReference type="PANTHER" id="PTHR24345">
    <property type="entry name" value="SERINE/THREONINE-PROTEIN KINASE PLK"/>
    <property type="match status" value="1"/>
</dbReference>
<protein>
    <recommendedName>
        <fullName evidence="7">Protein kinase domain-containing protein</fullName>
    </recommendedName>
</protein>
<dbReference type="InterPro" id="IPR000719">
    <property type="entry name" value="Prot_kinase_dom"/>
</dbReference>
<dbReference type="STRING" id="701091.M2TJ94"/>
<feature type="domain" description="Protein kinase" evidence="7">
    <location>
        <begin position="109"/>
        <end position="490"/>
    </location>
</feature>
<dbReference type="AlphaFoldDB" id="M2TJ94"/>
<dbReference type="InterPro" id="IPR008271">
    <property type="entry name" value="Ser/Thr_kinase_AS"/>
</dbReference>
<dbReference type="GO" id="GO:0005524">
    <property type="term" value="F:ATP binding"/>
    <property type="evidence" value="ECO:0007669"/>
    <property type="project" value="UniProtKB-KW"/>
</dbReference>
<dbReference type="InterPro" id="IPR011009">
    <property type="entry name" value="Kinase-like_dom_sf"/>
</dbReference>
<sequence>TAWTLWWGSAAWQLFYLPKKGKKNIYPLFMEPDIPLYPWTAADSARARAEKRLPLNPFPPDYVPKMGHPPLEDNPLNQGHSIDELSKNDRLKTEWLAAPGPIELQAHEWRGGRCLGKGSDGITGLLLTHNHANCIKQRVVVKEVRPENNGWRDPIEWRNQLPREISTHLQIEEAREAVNGVGFENIVQCYGYHLDVQNCYYRLYLEYCPGRDVHNSLQKHFNDMGKHKYGSSESFESSQNSQAIEKKSLLLLTERFVAWLMLQLVKACYVLRTGYPIAQHNQGIRRGWKPITHCDIKLNNIFVKPPEFRPAEGQPEDYPTLVIGDFGRSFTNMDPSHSLTGDNLPDGPISISRNRDNPHAYQQNVIYDENGTPIPLSEWTDVWQIGHMGYNLIMNGTEDQHGPLRLVPRDEDDDGDDDDDNDKNIGYFADKRNPGPTNTDTSQPFDDARQFPTCVNYSAGLNNLIANCLNWDPQQRPTLLDIYRRATELLSNCPDTVESRRVEPFVIHREDHYKQGAKFPDEDVDDSHVFSNSSLTAKKPT</sequence>
<dbReference type="GO" id="GO:0005634">
    <property type="term" value="C:nucleus"/>
    <property type="evidence" value="ECO:0007669"/>
    <property type="project" value="TreeGrafter"/>
</dbReference>
<keyword evidence="3" id="KW-0547">Nucleotide-binding</keyword>
<dbReference type="Gene3D" id="1.10.510.10">
    <property type="entry name" value="Transferase(Phosphotransferase) domain 1"/>
    <property type="match status" value="1"/>
</dbReference>
<dbReference type="Proteomes" id="UP000016936">
    <property type="component" value="Unassembled WGS sequence"/>
</dbReference>
<evidence type="ECO:0000256" key="2">
    <source>
        <dbReference type="ARBA" id="ARBA00022679"/>
    </source>
</evidence>
<gene>
    <name evidence="8" type="ORF">COCHEDRAFT_1115198</name>
</gene>
<evidence type="ECO:0000256" key="3">
    <source>
        <dbReference type="ARBA" id="ARBA00022741"/>
    </source>
</evidence>
<evidence type="ECO:0000256" key="5">
    <source>
        <dbReference type="ARBA" id="ARBA00022840"/>
    </source>
</evidence>
<evidence type="ECO:0000256" key="4">
    <source>
        <dbReference type="ARBA" id="ARBA00022777"/>
    </source>
</evidence>
<proteinExistence type="predicted"/>
<dbReference type="GO" id="GO:0004674">
    <property type="term" value="F:protein serine/threonine kinase activity"/>
    <property type="evidence" value="ECO:0007669"/>
    <property type="project" value="UniProtKB-KW"/>
</dbReference>
<feature type="region of interest" description="Disordered" evidence="6">
    <location>
        <begin position="398"/>
        <end position="446"/>
    </location>
</feature>
<evidence type="ECO:0000256" key="1">
    <source>
        <dbReference type="ARBA" id="ARBA00022527"/>
    </source>
</evidence>
<dbReference type="HOGENOM" id="CLU_457803_0_0_1"/>
<evidence type="ECO:0000313" key="9">
    <source>
        <dbReference type="Proteomes" id="UP000016936"/>
    </source>
</evidence>
<keyword evidence="2" id="KW-0808">Transferase</keyword>
<accession>M2TJ94</accession>
<evidence type="ECO:0000259" key="7">
    <source>
        <dbReference type="PROSITE" id="PS50011"/>
    </source>
</evidence>
<dbReference type="PROSITE" id="PS00108">
    <property type="entry name" value="PROTEIN_KINASE_ST"/>
    <property type="match status" value="1"/>
</dbReference>
<name>M2TJ94_COCH5</name>
<feature type="region of interest" description="Disordered" evidence="6">
    <location>
        <begin position="517"/>
        <end position="541"/>
    </location>
</feature>
<evidence type="ECO:0000313" key="8">
    <source>
        <dbReference type="EMBL" id="EMD86564.1"/>
    </source>
</evidence>
<dbReference type="SMART" id="SM00220">
    <property type="entry name" value="S_TKc"/>
    <property type="match status" value="1"/>
</dbReference>
<feature type="non-terminal residue" evidence="8">
    <location>
        <position position="1"/>
    </location>
</feature>
<reference evidence="9" key="2">
    <citation type="journal article" date="2013" name="PLoS Genet.">
        <title>Comparative genome structure, secondary metabolite, and effector coding capacity across Cochliobolus pathogens.</title>
        <authorList>
            <person name="Condon B.J."/>
            <person name="Leng Y."/>
            <person name="Wu D."/>
            <person name="Bushley K.E."/>
            <person name="Ohm R.A."/>
            <person name="Otillar R."/>
            <person name="Martin J."/>
            <person name="Schackwitz W."/>
            <person name="Grimwood J."/>
            <person name="MohdZainudin N."/>
            <person name="Xue C."/>
            <person name="Wang R."/>
            <person name="Manning V.A."/>
            <person name="Dhillon B."/>
            <person name="Tu Z.J."/>
            <person name="Steffenson B.J."/>
            <person name="Salamov A."/>
            <person name="Sun H."/>
            <person name="Lowry S."/>
            <person name="LaButti K."/>
            <person name="Han J."/>
            <person name="Copeland A."/>
            <person name="Lindquist E."/>
            <person name="Barry K."/>
            <person name="Schmutz J."/>
            <person name="Baker S.E."/>
            <person name="Ciuffetti L.M."/>
            <person name="Grigoriev I.V."/>
            <person name="Zhong S."/>
            <person name="Turgeon B.G."/>
        </authorList>
    </citation>
    <scope>NUCLEOTIDE SEQUENCE [LARGE SCALE GENOMIC DNA]</scope>
    <source>
        <strain evidence="9">C5 / ATCC 48332 / race O</strain>
    </source>
</reference>
<keyword evidence="4" id="KW-0418">Kinase</keyword>
<dbReference type="PANTHER" id="PTHR24345:SF0">
    <property type="entry name" value="CELL CYCLE SERINE_THREONINE-PROTEIN KINASE CDC5_MSD2"/>
    <property type="match status" value="1"/>
</dbReference>
<keyword evidence="1" id="KW-0723">Serine/threonine-protein kinase</keyword>
<dbReference type="SUPFAM" id="SSF56112">
    <property type="entry name" value="Protein kinase-like (PK-like)"/>
    <property type="match status" value="1"/>
</dbReference>